<dbReference type="CDD" id="cd18808">
    <property type="entry name" value="SF1_C_Upf1"/>
    <property type="match status" value="1"/>
</dbReference>
<keyword evidence="4" id="KW-0677">Repeat</keyword>
<dbReference type="PANTHER" id="PTHR10887:SF341">
    <property type="entry name" value="NFX1-TYPE ZINC FINGER-CONTAINING PROTEIN 1"/>
    <property type="match status" value="1"/>
</dbReference>
<dbReference type="GO" id="GO:0031380">
    <property type="term" value="C:nuclear RNA-directed RNA polymerase complex"/>
    <property type="evidence" value="ECO:0007669"/>
    <property type="project" value="TreeGrafter"/>
</dbReference>
<dbReference type="GO" id="GO:0031048">
    <property type="term" value="P:regulatory ncRNA-mediated heterochromatin formation"/>
    <property type="evidence" value="ECO:0007669"/>
    <property type="project" value="TreeGrafter"/>
</dbReference>
<dbReference type="SUPFAM" id="SSF52540">
    <property type="entry name" value="P-loop containing nucleoside triphosphate hydrolases"/>
    <property type="match status" value="1"/>
</dbReference>
<dbReference type="Proteomes" id="UP000789390">
    <property type="component" value="Unassembled WGS sequence"/>
</dbReference>
<dbReference type="Pfam" id="PF25396">
    <property type="entry name" value="ZNFX1"/>
    <property type="match status" value="1"/>
</dbReference>
<keyword evidence="3" id="KW-0430">Lectin</keyword>
<evidence type="ECO:0000313" key="11">
    <source>
        <dbReference type="Proteomes" id="UP000789390"/>
    </source>
</evidence>
<organism evidence="10 11">
    <name type="scientific">Daphnia galeata</name>
    <dbReference type="NCBI Taxonomy" id="27404"/>
    <lineage>
        <taxon>Eukaryota</taxon>
        <taxon>Metazoa</taxon>
        <taxon>Ecdysozoa</taxon>
        <taxon>Arthropoda</taxon>
        <taxon>Crustacea</taxon>
        <taxon>Branchiopoda</taxon>
        <taxon>Diplostraca</taxon>
        <taxon>Cladocera</taxon>
        <taxon>Anomopoda</taxon>
        <taxon>Daphniidae</taxon>
        <taxon>Daphnia</taxon>
    </lineage>
</organism>
<evidence type="ECO:0000259" key="9">
    <source>
        <dbReference type="PROSITE" id="PS50228"/>
    </source>
</evidence>
<dbReference type="CDD" id="cd17936">
    <property type="entry name" value="EEXXEc_NFX1"/>
    <property type="match status" value="1"/>
</dbReference>
<dbReference type="GO" id="GO:0030246">
    <property type="term" value="F:carbohydrate binding"/>
    <property type="evidence" value="ECO:0007669"/>
    <property type="project" value="UniProtKB-KW"/>
</dbReference>
<dbReference type="InterPro" id="IPR043159">
    <property type="entry name" value="Lectin_gal-bd_sf"/>
</dbReference>
<dbReference type="PROSITE" id="PS50228">
    <property type="entry name" value="SUEL_LECTIN"/>
    <property type="match status" value="1"/>
</dbReference>
<dbReference type="InterPro" id="IPR027417">
    <property type="entry name" value="P-loop_NTPase"/>
</dbReference>
<dbReference type="Gene3D" id="3.40.50.300">
    <property type="entry name" value="P-loop containing nucleotide triphosphate hydrolases"/>
    <property type="match status" value="3"/>
</dbReference>
<sequence length="2569" mass="294303">MGGQKNNAKKKNVQQKKDKIEKEAKKKVKIAVGGPNIQLRQLYDERDILAPSVMFSRLSNITASLGREGWLHPVDTEVIWLILGTFCDRIGDEDLKLMAKIIETKKLYHQVSLCYTHILEMDVESSGKRLKLEHFLRALCKATSLYLTIVSNATIAIRPNFFLDLYNSTKDPSFQCLGIKPRIIDRLLFIHCMLTGNESHQDDSGFDASDTVDVILSEIAEESFMADPPDSITNWNIVPCHRDIFQSDQVFLRPNLLRHSYSDLESYQDIHFRLLMEDFMQPLRQGMFKLTSGQIGPQGVQELRIYENVTFKRSGLVQDRWLVPERESSWRFYRVNFMRLPRVNWITSRRLIHGSLVCLWDGLEVIVASVANSTPEELTNGQVMLAIESEVPANFMEKTYVMLESVVFFEPYRAVLKVLQNFTYDSFPMLDYFLGFEKSQMLPSYLDETSVYTLENSKGALLSIYPLMDFNCWPNAEQMGLDKRQCEALQVALTSRVALIQGPPGTGKTFLALRILSTLLENSNLWQGKNGETPYRMMKLQFTCGPNWRVRNKIFWKNYGKDWSDNRAPIVIICLTNHALDQFLEGILDSTNRIIRIGSQSKSAALDNFSLYRIKSRVMEDQSHGPYSDSNYLYYFYRMKEIRAKMEVQIGLIYTKMHNTQFEILKVAELKRRNVISAEISEVFEQAGKARKTKQKRNDNILKWWLGWSNYRQLLKVLRETRIEHRFRSQQVAKAVTAMKDENTFEFLPEDTEMLDNDLNDIVKDIVGDEDYTEELRLAREEISDVAPPEHSDNVDDAEYVPWTQADEEPKDIEEKIFANFAIDQMERMQYIRDLLLSMPYDTCHMEDFSANQIMTMPISQRWMLFAQWKRIYQEIVNQDLRDSEKDYEEKIKEYNQLKGEALAALCRTADVIGMTTTGAAKNRLLLESLKAKIVIVEEAAEVLESHIVCSLTPDCQQLIMIGDHQQLRPSVNVHQLATKYHLDVSLFERLIMGGMKAVRLGVQHRMRPEVARLIVPAVYTQLENHSSVYSHPHVPGMMHDVFFHNHTHPEREDGSSFYNEHEVAMALQLALYLVREQQVLAHRITILATYTAQLFKLVDSRKNLNLNELAMVRMTVVDNFQGEENDVIILSLVRNNKRKSVGFLRIDNRICVALSRARNGLYILGNMRMLSAASPLWAHIERVLTENGEIGEEIPLRCDKHHQAVHKVKRSEDFPIGSFCRELCGAELPCGHLCKLVCHKDGSHMRNCLEKVIKILNCGHSHFMSCSASIWEAECNELVSVMKKPCMHEYDIICSKLSTFSKVPCPVDVAKKLPCGHIQRIPCSTPPDSILCKAQIEYKLSCSHIATIPCGQSKVHHLMLKSYCKEIVRRELLCGHSKWMKCNVDPAEFECGISDERKLDCGHISKFICPGKPIVIPCLTMVDRQMLGCGHKQKSICSKPIERCHQEIVRHLGCGHDVKCLCWDKNPICTTVVKKMLMCGHLQPVRCIDGIDSIVCDELVEVLHPLCSHVQLVPCSVATDEIQLRSFKCTAEPLKMLECGHELRLPCAQEVDKSIICNTMINYTLPCHHMVIIPCGTSETQDQEKCNKKCGAILDCDHICSLRCHDRATPHACKETVQKKLSCGHFQDMPCFRDTLKEICFTPVSLERTCGHIWKTTCGEVSLLNEISCSAIVEKRLPCGHLTRVKCSDPTDQIFCTVRTEHLLGCRHSVPTQCGVPLEKRLKLTCTVEEMKILPCGHSCKFKCGSKEANKPLNSIFCRELVDKKIPKCGHNVKVECGKNISKNDCISMCEKILNCGHRCPLLCREPCATKSCHHEVELEGICLPCGHGLRGECCLRYADQDVIEAKKLEVEKCTSVCKIKLACDHRCTARCNECLANRFHSVCVQRCKKTLICGHTCENQCGIACPPCKKPCEYQCFHQKCSELCSDECKPCKKKCGWECPHASCDHQCYEFCNRDPCNEPCPKRFSCGHLCVGLCGEICPPKCPSCAHIKIPNYDRKSRYIYLECEHFVEVEEMDDWVYQYFESENPTCKIKCPSCPQCKKAIRHSFRYGDKIKAFYVDLISIKWDYFKDDSTVFYHIEKMRHSLVKLKSTGSELHAQLESILLQGVSIRNLTRDQRWDLLYRMQFTYLMHCLIHDSKKLYAASFDKTKKKEMFVLAEPSVEHILEQVKMGFCFMEKYGQSGQGYYLDLLNAWKRFDLHRQYFAVKALSTIIPSSVRIDDRQLDKAVCILNKRQQWTETEENYLVGWLERKSDFFNVNLASTAKKKLKQRLDMSNEMWLKCSLPTCEAVFSLARHSNCPECLDQFELLYNLDLTSILEMARKEKKIENFPKCDSTNIQSSGYSSMRAAAQQRHKLIYHEKFSEFESVICNLLLVVCAAAIQYPAKWTSNSNTNKPLVYLRPFTYSSRPSEEKAVATQTKAVADYLTYRSSQTSCLEERRENSQRLAEMEAQVEALKKDIEILKTGSTIGAASEESITCEGESTVIACSNGKGIFVDYANYGRTSNTVCIYDDKIDAVNNCYTASHTDVIGQLCNGQSNCLVRATNDFFGDTCPRVYKYLEIKFHCV</sequence>
<evidence type="ECO:0000256" key="3">
    <source>
        <dbReference type="ARBA" id="ARBA00022734"/>
    </source>
</evidence>
<dbReference type="SMART" id="SM00438">
    <property type="entry name" value="ZnF_NFX"/>
    <property type="match status" value="5"/>
</dbReference>
<gene>
    <name evidence="10" type="ORF">DGAL_LOCUS13966</name>
</gene>
<dbReference type="InterPro" id="IPR041677">
    <property type="entry name" value="DNA2/NAM7_AAA_11"/>
</dbReference>
<dbReference type="OrthoDB" id="2423195at2759"/>
<evidence type="ECO:0000256" key="7">
    <source>
        <dbReference type="SAM" id="Coils"/>
    </source>
</evidence>
<dbReference type="FunFam" id="3.40.50.300:FF:001366">
    <property type="entry name" value="ATP binding protein, putative"/>
    <property type="match status" value="1"/>
</dbReference>
<dbReference type="FunFam" id="3.40.50.300:FF:003706">
    <property type="entry name" value="Uncharacterized protein"/>
    <property type="match status" value="1"/>
</dbReference>
<proteinExistence type="inferred from homology"/>
<comment type="caution">
    <text evidence="10">The sequence shown here is derived from an EMBL/GenBank/DDBJ whole genome shotgun (WGS) entry which is preliminary data.</text>
</comment>
<dbReference type="Gene3D" id="2.60.120.740">
    <property type="match status" value="1"/>
</dbReference>
<dbReference type="Pfam" id="PF13087">
    <property type="entry name" value="AAA_12"/>
    <property type="match status" value="1"/>
</dbReference>
<evidence type="ECO:0000256" key="5">
    <source>
        <dbReference type="ARBA" id="ARBA00022771"/>
    </source>
</evidence>
<evidence type="ECO:0000256" key="8">
    <source>
        <dbReference type="SAM" id="MobiDB-lite"/>
    </source>
</evidence>
<dbReference type="GO" id="GO:0008270">
    <property type="term" value="F:zinc ion binding"/>
    <property type="evidence" value="ECO:0007669"/>
    <property type="project" value="UniProtKB-KW"/>
</dbReference>
<dbReference type="InterPro" id="IPR045055">
    <property type="entry name" value="DNA2/NAM7-like"/>
</dbReference>
<dbReference type="InterPro" id="IPR041679">
    <property type="entry name" value="DNA2/NAM7-like_C"/>
</dbReference>
<keyword evidence="2" id="KW-0479">Metal-binding</keyword>
<feature type="domain" description="SUEL-type lectin" evidence="9">
    <location>
        <begin position="2480"/>
        <end position="2569"/>
    </location>
</feature>
<name>A0A8J2S6N2_9CRUS</name>
<evidence type="ECO:0000256" key="6">
    <source>
        <dbReference type="ARBA" id="ARBA00022833"/>
    </source>
</evidence>
<keyword evidence="5" id="KW-0863">Zinc-finger</keyword>
<dbReference type="EMBL" id="CAKKLH010000303">
    <property type="protein sequence ID" value="CAH0110400.1"/>
    <property type="molecule type" value="Genomic_DNA"/>
</dbReference>
<keyword evidence="7" id="KW-0175">Coiled coil</keyword>
<dbReference type="PANTHER" id="PTHR10887">
    <property type="entry name" value="DNA2/NAM7 HELICASE FAMILY"/>
    <property type="match status" value="1"/>
</dbReference>
<dbReference type="InterPro" id="IPR000922">
    <property type="entry name" value="Lectin_gal-bd_dom"/>
</dbReference>
<dbReference type="Pfam" id="PF13086">
    <property type="entry name" value="AAA_11"/>
    <property type="match status" value="2"/>
</dbReference>
<reference evidence="10" key="1">
    <citation type="submission" date="2021-11" db="EMBL/GenBank/DDBJ databases">
        <authorList>
            <person name="Schell T."/>
        </authorList>
    </citation>
    <scope>NUCLEOTIDE SEQUENCE</scope>
    <source>
        <strain evidence="10">M5</strain>
    </source>
</reference>
<keyword evidence="6" id="KW-0862">Zinc</keyword>
<dbReference type="GO" id="GO:0004386">
    <property type="term" value="F:helicase activity"/>
    <property type="evidence" value="ECO:0007669"/>
    <property type="project" value="InterPro"/>
</dbReference>
<accession>A0A8J2S6N2</accession>
<dbReference type="FunFam" id="2.60.120.740:FF:000001">
    <property type="entry name" value="Adhesion G protein-coupled receptor L2"/>
    <property type="match status" value="1"/>
</dbReference>
<comment type="similarity">
    <text evidence="1">Belongs to the G-protein coupled receptor 2 family. LN-TM7 subfamily.</text>
</comment>
<dbReference type="InterPro" id="IPR057373">
    <property type="entry name" value="ZNFX1"/>
</dbReference>
<evidence type="ECO:0000256" key="1">
    <source>
        <dbReference type="ARBA" id="ARBA00010933"/>
    </source>
</evidence>
<protein>
    <recommendedName>
        <fullName evidence="9">SUEL-type lectin domain-containing protein</fullName>
    </recommendedName>
</protein>
<feature type="region of interest" description="Disordered" evidence="8">
    <location>
        <begin position="1"/>
        <end position="23"/>
    </location>
</feature>
<dbReference type="InterPro" id="IPR047187">
    <property type="entry name" value="SF1_C_Upf1"/>
</dbReference>
<dbReference type="CDD" id="cd22827">
    <property type="entry name" value="Gal_Rha_Lectin_SUL-I-like"/>
    <property type="match status" value="1"/>
</dbReference>
<evidence type="ECO:0000313" key="10">
    <source>
        <dbReference type="EMBL" id="CAH0110400.1"/>
    </source>
</evidence>
<evidence type="ECO:0000256" key="4">
    <source>
        <dbReference type="ARBA" id="ARBA00022737"/>
    </source>
</evidence>
<dbReference type="InterPro" id="IPR000967">
    <property type="entry name" value="Znf_NFX1"/>
</dbReference>
<evidence type="ECO:0000256" key="2">
    <source>
        <dbReference type="ARBA" id="ARBA00022723"/>
    </source>
</evidence>
<keyword evidence="11" id="KW-1185">Reference proteome</keyword>
<feature type="coiled-coil region" evidence="7">
    <location>
        <begin position="2441"/>
        <end position="2468"/>
    </location>
</feature>